<name>W9QRB4_9ROSA</name>
<reference evidence="5" key="1">
    <citation type="submission" date="2013-01" db="EMBL/GenBank/DDBJ databases">
        <title>Draft Genome Sequence of a Mulberry Tree, Morus notabilis C.K. Schneid.</title>
        <authorList>
            <person name="He N."/>
            <person name="Zhao S."/>
        </authorList>
    </citation>
    <scope>NUCLEOTIDE SEQUENCE</scope>
</reference>
<dbReference type="eggNOG" id="KOG1125">
    <property type="taxonomic scope" value="Eukaryota"/>
</dbReference>
<dbReference type="PANTHER" id="PTHR10130:SF0">
    <property type="entry name" value="GH08708P"/>
    <property type="match status" value="1"/>
</dbReference>
<proteinExistence type="predicted"/>
<dbReference type="AlphaFoldDB" id="W9QRB4"/>
<dbReference type="GO" id="GO:0005829">
    <property type="term" value="C:cytosol"/>
    <property type="evidence" value="ECO:0007669"/>
    <property type="project" value="TreeGrafter"/>
</dbReference>
<dbReference type="GO" id="GO:0005052">
    <property type="term" value="F:peroxisome matrix targeting signal-1 binding"/>
    <property type="evidence" value="ECO:0007669"/>
    <property type="project" value="TreeGrafter"/>
</dbReference>
<dbReference type="PANTHER" id="PTHR10130">
    <property type="entry name" value="PEROXISOMAL TARGETING SIGNAL 1 RECEPTOR PEX5"/>
    <property type="match status" value="1"/>
</dbReference>
<evidence type="ECO:0000256" key="1">
    <source>
        <dbReference type="ARBA" id="ARBA00022737"/>
    </source>
</evidence>
<dbReference type="Proteomes" id="UP000030645">
    <property type="component" value="Unassembled WGS sequence"/>
</dbReference>
<dbReference type="EMBL" id="KE343687">
    <property type="protein sequence ID" value="EXB38285.1"/>
    <property type="molecule type" value="Genomic_DNA"/>
</dbReference>
<feature type="region of interest" description="Disordered" evidence="3">
    <location>
        <begin position="37"/>
        <end position="59"/>
    </location>
</feature>
<keyword evidence="5" id="KW-1185">Reference proteome</keyword>
<gene>
    <name evidence="4" type="ORF">L484_013918</name>
</gene>
<keyword evidence="2" id="KW-0802">TPR repeat</keyword>
<feature type="region of interest" description="Disordered" evidence="3">
    <location>
        <begin position="107"/>
        <end position="126"/>
    </location>
</feature>
<accession>W9QRB4</accession>
<dbReference type="InterPro" id="IPR024111">
    <property type="entry name" value="PEX5/PEX5L"/>
</dbReference>
<dbReference type="GO" id="GO:0005778">
    <property type="term" value="C:peroxisomal membrane"/>
    <property type="evidence" value="ECO:0007669"/>
    <property type="project" value="TreeGrafter"/>
</dbReference>
<dbReference type="GO" id="GO:0016560">
    <property type="term" value="P:protein import into peroxisome matrix, docking"/>
    <property type="evidence" value="ECO:0007669"/>
    <property type="project" value="TreeGrafter"/>
</dbReference>
<keyword evidence="1" id="KW-0677">Repeat</keyword>
<evidence type="ECO:0000313" key="5">
    <source>
        <dbReference type="Proteomes" id="UP000030645"/>
    </source>
</evidence>
<dbReference type="STRING" id="981085.W9QRB4"/>
<organism evidence="4 5">
    <name type="scientific">Morus notabilis</name>
    <dbReference type="NCBI Taxonomy" id="981085"/>
    <lineage>
        <taxon>Eukaryota</taxon>
        <taxon>Viridiplantae</taxon>
        <taxon>Streptophyta</taxon>
        <taxon>Embryophyta</taxon>
        <taxon>Tracheophyta</taxon>
        <taxon>Spermatophyta</taxon>
        <taxon>Magnoliopsida</taxon>
        <taxon>eudicotyledons</taxon>
        <taxon>Gunneridae</taxon>
        <taxon>Pentapetalae</taxon>
        <taxon>rosids</taxon>
        <taxon>fabids</taxon>
        <taxon>Rosales</taxon>
        <taxon>Moraceae</taxon>
        <taxon>Moreae</taxon>
        <taxon>Morus</taxon>
    </lineage>
</organism>
<protein>
    <recommendedName>
        <fullName evidence="6">Peroxisome biogenesis protein 5</fullName>
    </recommendedName>
</protein>
<evidence type="ECO:0000256" key="2">
    <source>
        <dbReference type="ARBA" id="ARBA00022803"/>
    </source>
</evidence>
<evidence type="ECO:0000256" key="3">
    <source>
        <dbReference type="SAM" id="MobiDB-lite"/>
    </source>
</evidence>
<evidence type="ECO:0000313" key="4">
    <source>
        <dbReference type="EMBL" id="EXB38285.1"/>
    </source>
</evidence>
<sequence>MAMREVVTGGAACAVPGSSSSSNPLGALANALLGSSSKTKERLEEIPTSAAAAAAASSERDAQLLDQPLINQLPGSEFDRPLLPPSSQGSDFIGAFRSADYSSLSDAWDETQQASSQSHLPSHLQLQPTLDGPPQRVLSNFLHSFVESSRGGIPFRPAPLPLLGLSQGDKQCIRDRTSIMARHIFADKGEEFINAQVNALLCSLDIDNNGQVKGPLHARLRELDDYWNESQGIIKPLHPTDGWVAEFGQHRIEHGDPDAWAHSFEQQHGANGWASEFQQASKH</sequence>
<evidence type="ECO:0008006" key="6">
    <source>
        <dbReference type="Google" id="ProtNLM"/>
    </source>
</evidence>
<feature type="compositionally biased region" description="Low complexity" evidence="3">
    <location>
        <begin position="112"/>
        <end position="126"/>
    </location>
</feature>